<dbReference type="Proteomes" id="UP000230750">
    <property type="component" value="Unassembled WGS sequence"/>
</dbReference>
<protein>
    <recommendedName>
        <fullName evidence="2">Peptidase M20 dimerisation domain-containing protein</fullName>
    </recommendedName>
</protein>
<sequence length="341" mass="36398">MNGMLSVYSFRVRYKFHGLSANASLAPWDGRNALDAAVQCYSSIAAMRKHLRPSIKVHGVFVNGGNHPGVVPDQTELLFHIEASTTAELQPAVKKCEDCAIGAASATQCTVEIEYGSYFAELKTNSHLSLLYKKHCNELGLKFLKEEQNLPVGIATDMGNVSFVTPSIHVLYDINTAALNNTKEFALAAGAPEAQKATLLQAKALALTAIDLLQPGGSKLIDSINKEFQKLTPPSEVVGQIPMNQPADTPYGNKGTLPREAVSANLQNGPPVETPEPAREAMPDDVGSSTDWNKAADLDDKGSKAAEGNVTTDNISEGKPAEEGSNQQAAEQKEVPTVTVN</sequence>
<dbReference type="PANTHER" id="PTHR30575">
    <property type="entry name" value="PEPTIDASE M20"/>
    <property type="match status" value="1"/>
</dbReference>
<dbReference type="Pfam" id="PF07687">
    <property type="entry name" value="M20_dimer"/>
    <property type="match status" value="1"/>
</dbReference>
<dbReference type="FunFam" id="3.30.70.360:FF:000004">
    <property type="entry name" value="Peptidase M20 domain-containing protein 2"/>
    <property type="match status" value="1"/>
</dbReference>
<keyword evidence="4" id="KW-1185">Reference proteome</keyword>
<evidence type="ECO:0000313" key="3">
    <source>
        <dbReference type="EMBL" id="PIK40144.1"/>
    </source>
</evidence>
<dbReference type="AlphaFoldDB" id="A0A2G8JWM6"/>
<evidence type="ECO:0000259" key="2">
    <source>
        <dbReference type="Pfam" id="PF07687"/>
    </source>
</evidence>
<dbReference type="SUPFAM" id="SSF55031">
    <property type="entry name" value="Bacterial exopeptidase dimerisation domain"/>
    <property type="match status" value="1"/>
</dbReference>
<dbReference type="Gene3D" id="3.30.70.360">
    <property type="match status" value="1"/>
</dbReference>
<evidence type="ECO:0000313" key="4">
    <source>
        <dbReference type="Proteomes" id="UP000230750"/>
    </source>
</evidence>
<proteinExistence type="predicted"/>
<dbReference type="InterPro" id="IPR011650">
    <property type="entry name" value="Peptidase_M20_dimer"/>
</dbReference>
<dbReference type="EMBL" id="MRZV01001159">
    <property type="protein sequence ID" value="PIK40144.1"/>
    <property type="molecule type" value="Genomic_DNA"/>
</dbReference>
<reference evidence="3 4" key="1">
    <citation type="journal article" date="2017" name="PLoS Biol.">
        <title>The sea cucumber genome provides insights into morphological evolution and visceral regeneration.</title>
        <authorList>
            <person name="Zhang X."/>
            <person name="Sun L."/>
            <person name="Yuan J."/>
            <person name="Sun Y."/>
            <person name="Gao Y."/>
            <person name="Zhang L."/>
            <person name="Li S."/>
            <person name="Dai H."/>
            <person name="Hamel J.F."/>
            <person name="Liu C."/>
            <person name="Yu Y."/>
            <person name="Liu S."/>
            <person name="Lin W."/>
            <person name="Guo K."/>
            <person name="Jin S."/>
            <person name="Xu P."/>
            <person name="Storey K.B."/>
            <person name="Huan P."/>
            <person name="Zhang T."/>
            <person name="Zhou Y."/>
            <person name="Zhang J."/>
            <person name="Lin C."/>
            <person name="Li X."/>
            <person name="Xing L."/>
            <person name="Huo D."/>
            <person name="Sun M."/>
            <person name="Wang L."/>
            <person name="Mercier A."/>
            <person name="Li F."/>
            <person name="Yang H."/>
            <person name="Xiang J."/>
        </authorList>
    </citation>
    <scope>NUCLEOTIDE SEQUENCE [LARGE SCALE GENOMIC DNA]</scope>
    <source>
        <strain evidence="3">Shaxun</strain>
        <tissue evidence="3">Muscle</tissue>
    </source>
</reference>
<dbReference type="OrthoDB" id="6119954at2759"/>
<feature type="domain" description="Peptidase M20 dimerisation" evidence="2">
    <location>
        <begin position="12"/>
        <end position="99"/>
    </location>
</feature>
<name>A0A2G8JWM6_STIJA</name>
<evidence type="ECO:0000256" key="1">
    <source>
        <dbReference type="SAM" id="MobiDB-lite"/>
    </source>
</evidence>
<dbReference type="InterPro" id="IPR036264">
    <property type="entry name" value="Bact_exopeptidase_dim_dom"/>
</dbReference>
<feature type="region of interest" description="Disordered" evidence="1">
    <location>
        <begin position="237"/>
        <end position="341"/>
    </location>
</feature>
<feature type="compositionally biased region" description="Basic and acidic residues" evidence="1">
    <location>
        <begin position="294"/>
        <end position="304"/>
    </location>
</feature>
<comment type="caution">
    <text evidence="3">The sequence shown here is derived from an EMBL/GenBank/DDBJ whole genome shotgun (WGS) entry which is preliminary data.</text>
</comment>
<dbReference type="Gene3D" id="3.40.630.10">
    <property type="entry name" value="Zn peptidases"/>
    <property type="match status" value="1"/>
</dbReference>
<organism evidence="3 4">
    <name type="scientific">Stichopus japonicus</name>
    <name type="common">Sea cucumber</name>
    <dbReference type="NCBI Taxonomy" id="307972"/>
    <lineage>
        <taxon>Eukaryota</taxon>
        <taxon>Metazoa</taxon>
        <taxon>Echinodermata</taxon>
        <taxon>Eleutherozoa</taxon>
        <taxon>Echinozoa</taxon>
        <taxon>Holothuroidea</taxon>
        <taxon>Aspidochirotacea</taxon>
        <taxon>Aspidochirotida</taxon>
        <taxon>Stichopodidae</taxon>
        <taxon>Apostichopus</taxon>
    </lineage>
</organism>
<dbReference type="GO" id="GO:0016805">
    <property type="term" value="F:dipeptidase activity"/>
    <property type="evidence" value="ECO:0007669"/>
    <property type="project" value="TreeGrafter"/>
</dbReference>
<accession>A0A2G8JWM6</accession>
<dbReference type="InterPro" id="IPR052030">
    <property type="entry name" value="Peptidase_M20/M20A_hydrolases"/>
</dbReference>
<gene>
    <name evidence="3" type="ORF">BSL78_23019</name>
</gene>
<dbReference type="PANTHER" id="PTHR30575:SF0">
    <property type="entry name" value="XAA-ARG DIPEPTIDASE"/>
    <property type="match status" value="1"/>
</dbReference>